<dbReference type="EMBL" id="NWMW01000002">
    <property type="protein sequence ID" value="PCD01893.1"/>
    <property type="molecule type" value="Genomic_DNA"/>
</dbReference>
<dbReference type="Proteomes" id="UP000218366">
    <property type="component" value="Unassembled WGS sequence"/>
</dbReference>
<evidence type="ECO:0000313" key="3">
    <source>
        <dbReference type="Proteomes" id="UP000218366"/>
    </source>
</evidence>
<evidence type="ECO:0000313" key="2">
    <source>
        <dbReference type="EMBL" id="PCD01893.1"/>
    </source>
</evidence>
<dbReference type="OrthoDB" id="7579812at2"/>
<protein>
    <submittedName>
        <fullName evidence="2">Uncharacterized protein</fullName>
    </submittedName>
</protein>
<gene>
    <name evidence="2" type="ORF">COC42_10305</name>
</gene>
<dbReference type="AlphaFoldDB" id="A0A2A4AY89"/>
<keyword evidence="1" id="KW-0812">Transmembrane</keyword>
<comment type="caution">
    <text evidence="2">The sequence shown here is derived from an EMBL/GenBank/DDBJ whole genome shotgun (WGS) entry which is preliminary data.</text>
</comment>
<keyword evidence="3" id="KW-1185">Reference proteome</keyword>
<name>A0A2A4AY89_9SPHN</name>
<feature type="transmembrane region" description="Helical" evidence="1">
    <location>
        <begin position="6"/>
        <end position="28"/>
    </location>
</feature>
<sequence length="110" mass="11756">MHHHFFSLRIAAIVMVAAVVVASIDLWINGFVTVADPDRQLVAAVLRDGDGDRPMRPMAEGFWAGRARGDGSIVMRCENGAELPGPYITNGVVVRETVAPGACAAARRGR</sequence>
<reference evidence="2 3" key="1">
    <citation type="submission" date="2017-09" db="EMBL/GenBank/DDBJ databases">
        <title>Sphingomonas spermidinifaciens 9NM-10, whole genome shotgun sequence.</title>
        <authorList>
            <person name="Feng G."/>
            <person name="Zhu H."/>
        </authorList>
    </citation>
    <scope>NUCLEOTIDE SEQUENCE [LARGE SCALE GENOMIC DNA]</scope>
    <source>
        <strain evidence="2 3">9NM-10</strain>
    </source>
</reference>
<evidence type="ECO:0000256" key="1">
    <source>
        <dbReference type="SAM" id="Phobius"/>
    </source>
</evidence>
<proteinExistence type="predicted"/>
<dbReference type="RefSeq" id="WP_096343272.1">
    <property type="nucleotide sequence ID" value="NZ_NWMW01000002.1"/>
</dbReference>
<organism evidence="2 3">
    <name type="scientific">Sphingomonas spermidinifaciens</name>
    <dbReference type="NCBI Taxonomy" id="1141889"/>
    <lineage>
        <taxon>Bacteria</taxon>
        <taxon>Pseudomonadati</taxon>
        <taxon>Pseudomonadota</taxon>
        <taxon>Alphaproteobacteria</taxon>
        <taxon>Sphingomonadales</taxon>
        <taxon>Sphingomonadaceae</taxon>
        <taxon>Sphingomonas</taxon>
    </lineage>
</organism>
<keyword evidence="1" id="KW-1133">Transmembrane helix</keyword>
<accession>A0A2A4AY89</accession>
<keyword evidence="1" id="KW-0472">Membrane</keyword>